<accession>A0ABR8A5P7</accession>
<dbReference type="InterPro" id="IPR003615">
    <property type="entry name" value="HNH_nuc"/>
</dbReference>
<dbReference type="PANTHER" id="PTHR33877">
    <property type="entry name" value="SLL1193 PROTEIN"/>
    <property type="match status" value="1"/>
</dbReference>
<dbReference type="Pfam" id="PF01844">
    <property type="entry name" value="HNH"/>
    <property type="match status" value="1"/>
</dbReference>
<gene>
    <name evidence="2" type="ORF">H6G24_04800</name>
</gene>
<comment type="caution">
    <text evidence="2">The sequence shown here is derived from an EMBL/GenBank/DDBJ whole genome shotgun (WGS) entry which is preliminary data.</text>
</comment>
<dbReference type="CDD" id="cd00085">
    <property type="entry name" value="HNHc"/>
    <property type="match status" value="1"/>
</dbReference>
<dbReference type="Proteomes" id="UP000658514">
    <property type="component" value="Unassembled WGS sequence"/>
</dbReference>
<dbReference type="InterPro" id="IPR052892">
    <property type="entry name" value="NA-targeting_endonuclease"/>
</dbReference>
<dbReference type="GO" id="GO:0004519">
    <property type="term" value="F:endonuclease activity"/>
    <property type="evidence" value="ECO:0007669"/>
    <property type="project" value="UniProtKB-KW"/>
</dbReference>
<dbReference type="SMART" id="SM00507">
    <property type="entry name" value="HNHc"/>
    <property type="match status" value="1"/>
</dbReference>
<proteinExistence type="predicted"/>
<dbReference type="EMBL" id="JACJQH010000005">
    <property type="protein sequence ID" value="MBD2194815.1"/>
    <property type="molecule type" value="Genomic_DNA"/>
</dbReference>
<protein>
    <submittedName>
        <fullName evidence="2">HNH endonuclease</fullName>
    </submittedName>
</protein>
<dbReference type="RefSeq" id="WP_190550074.1">
    <property type="nucleotide sequence ID" value="NZ_CAWPNO010000084.1"/>
</dbReference>
<organism evidence="2 3">
    <name type="scientific">Calothrix parietina FACHB-288</name>
    <dbReference type="NCBI Taxonomy" id="2692896"/>
    <lineage>
        <taxon>Bacteria</taxon>
        <taxon>Bacillati</taxon>
        <taxon>Cyanobacteriota</taxon>
        <taxon>Cyanophyceae</taxon>
        <taxon>Nostocales</taxon>
        <taxon>Calotrichaceae</taxon>
        <taxon>Calothrix</taxon>
    </lineage>
</organism>
<dbReference type="PANTHER" id="PTHR33877:SF1">
    <property type="entry name" value="TYPE IV METHYL-DIRECTED RESTRICTION ENZYME ECOKMCRA"/>
    <property type="match status" value="1"/>
</dbReference>
<evidence type="ECO:0000313" key="2">
    <source>
        <dbReference type="EMBL" id="MBD2194815.1"/>
    </source>
</evidence>
<dbReference type="Gene3D" id="1.10.30.50">
    <property type="match status" value="1"/>
</dbReference>
<keyword evidence="2" id="KW-0255">Endonuclease</keyword>
<dbReference type="InterPro" id="IPR002711">
    <property type="entry name" value="HNH"/>
</dbReference>
<sequence length="141" mass="16033">MSKTYISAALRRLVCDRANHACEYCLIPEIAVLVPHEVDHVIAEKHGGQTDETNLALACTICNKYKGSDLTSIDPSNGEIVRLYQPRHDRWYDHFQLKDGEIQPLTAIGRVTVRLLQMNRPERVEERKVLLQANVLIVPDC</sequence>
<evidence type="ECO:0000259" key="1">
    <source>
        <dbReference type="SMART" id="SM00507"/>
    </source>
</evidence>
<name>A0ABR8A5P7_9CYAN</name>
<keyword evidence="2" id="KW-0378">Hydrolase</keyword>
<keyword evidence="3" id="KW-1185">Reference proteome</keyword>
<keyword evidence="2" id="KW-0540">Nuclease</keyword>
<evidence type="ECO:0000313" key="3">
    <source>
        <dbReference type="Proteomes" id="UP000658514"/>
    </source>
</evidence>
<feature type="domain" description="HNH nuclease" evidence="1">
    <location>
        <begin position="9"/>
        <end position="64"/>
    </location>
</feature>
<reference evidence="2 3" key="1">
    <citation type="journal article" date="2020" name="ISME J.">
        <title>Comparative genomics reveals insights into cyanobacterial evolution and habitat adaptation.</title>
        <authorList>
            <person name="Chen M.Y."/>
            <person name="Teng W.K."/>
            <person name="Zhao L."/>
            <person name="Hu C.X."/>
            <person name="Zhou Y.K."/>
            <person name="Han B.P."/>
            <person name="Song L.R."/>
            <person name="Shu W.S."/>
        </authorList>
    </citation>
    <scope>NUCLEOTIDE SEQUENCE [LARGE SCALE GENOMIC DNA]</scope>
    <source>
        <strain evidence="2 3">FACHB-288</strain>
    </source>
</reference>